<evidence type="ECO:0000313" key="8">
    <source>
        <dbReference type="Proteomes" id="UP000000673"/>
    </source>
</evidence>
<reference evidence="6" key="3">
    <citation type="journal article" date="2013" name="Nucleic Acids Res.">
        <title>The genome of Anopheles darlingi, the main neotropical malaria vector.</title>
        <authorList>
            <person name="Marinotti O."/>
            <person name="Cerqueira G.C."/>
            <person name="de Almeida L.G."/>
            <person name="Ferro M.I."/>
            <person name="Loreto E.L."/>
            <person name="Zaha A."/>
            <person name="Teixeira S.M."/>
            <person name="Wespiser A.R."/>
            <person name="Almeida E Silva A."/>
            <person name="Schlindwein A.D."/>
            <person name="Pacheco A.C."/>
            <person name="Silva A.L."/>
            <person name="Graveley B.R."/>
            <person name="Walenz B.P."/>
            <person name="Lima Bde A."/>
            <person name="Ribeiro C.A."/>
            <person name="Nunes-Silva C.G."/>
            <person name="de Carvalho C.R."/>
            <person name="Soares C.M."/>
            <person name="de Menezes C.B."/>
            <person name="Matiolli C."/>
            <person name="Caffrey D."/>
            <person name="Araujo D.A."/>
            <person name="de Oliveira D.M."/>
            <person name="Golenbock D."/>
            <person name="Grisard E.C."/>
            <person name="Fantinatti-Garboggini F."/>
            <person name="de Carvalho F.M."/>
            <person name="Barcellos F.G."/>
            <person name="Prosdocimi F."/>
            <person name="May G."/>
            <person name="Azevedo Junior G.M."/>
            <person name="Guimaraes G.M."/>
            <person name="Goldman G.H."/>
            <person name="Padilha I.Q."/>
            <person name="Batista Jda S."/>
            <person name="Ferro J.A."/>
            <person name="Ribeiro J.M."/>
            <person name="Fietto J.L."/>
            <person name="Dabbas K.M."/>
            <person name="Cerdeira L."/>
            <person name="Agnez-Lima L.F."/>
            <person name="Brocchi M."/>
            <person name="de Carvalho M.O."/>
            <person name="Teixeira Mde M."/>
            <person name="Diniz Maia Mde M."/>
            <person name="Goldman M.H."/>
            <person name="Cruz Schneider M.P."/>
            <person name="Felipe M.S."/>
            <person name="Hungria M."/>
            <person name="Nicolas M.F."/>
            <person name="Pereira M."/>
            <person name="Montes M.A."/>
            <person name="Cantao M.E."/>
            <person name="Vincentz M."/>
            <person name="Rafael M.S."/>
            <person name="Silverman N."/>
            <person name="Stoco P.H."/>
            <person name="Souza R.C."/>
            <person name="Vicentini R."/>
            <person name="Gazzinelli R.T."/>
            <person name="Neves Rde O."/>
            <person name="Silva R."/>
            <person name="Astolfi-Filho S."/>
            <person name="Maciel T.E."/>
            <person name="Urmenyi T.P."/>
            <person name="Tadei W.P."/>
            <person name="Camargo E.P."/>
            <person name="de Vasconcelos A.T."/>
        </authorList>
    </citation>
    <scope>NUCLEOTIDE SEQUENCE</scope>
</reference>
<sequence length="996" mass="110482">MSSFNESRAGFSLGGLVGVGGGGGIEPICLQRKSAWVREYRDLQANVMSVDWTGKWILLAGRRLLALQSLRDYEASDGSGMTRPGEESIEACGLRSFKRHSKYEVTAAEWAICENSQEYCAIATCQQIEVVTWRSGEPTLKHSLRAHTRMITDIDWHSKVPHLLASCSIDTFTHLWDLRDPRKPVLSLSAVCMSGASQVGFNRVSGNLVATAHDGDLRIWDQRKGSCPMQYITAHLSRIHGINWSHDHETSLSTASQDGTVKYFDINNPRRAEKIITTSCPVWRARYTPFADGLVTTSVPQQGRGENSLLMWNNSKQDAPICALVGHTDVVLDFAWGRKGIHDPELITWSRDQTIRIWRIDEDVRKLCERYPTPDDDDGLIIEDGSGSSNPAMAMVGSTGGKPITSPKSPMREKQPSVSLQHEFSLLNPNIPHIDIEVLDPIKRTATVRISVNGYVIMLQVNFPSLYPNNGTVPEFHYCQGTSLDDALSVALMKVLRTTASQRVKKGRTCLEQCLRALVTHLKKTSITNGDRHLRLQSPRLEGALSSVLHDACVPFPKTSGVRFCQVGMLVTFTRPLNTKRIVLKQQQNTTPRALSALSGGYLGNVMGSQPILYAHRDPSTSSFYLPDRKSSRHRGSSAKVNVSSVHVYDVSKILYVSRELAENYIISTTNVAEMCRHNRAAAEKFGRADLVQCWSLAEMIAQPGTEFDPDDDMLCTQNPFAKSLLESLIHHFARIHDIQTAAMLCCAFGRHCPSALELSMSSSSSSKSINQSHLLSGHRKIKVNHTRYINSRAVPGFVNPSGSPYHTILPVDTSSSTSNNVGWRLAQQLKHWRSNSWSDSLDDFRVLGVSSGSAGSSGAPFGEINRGLLGDNNRYLYDNFRRSYAEMLYRWGLLVPRAKVLKFLSNYVDTPRCVEFVTECLHCCRVGAPACATCKKPVLYCSLCRLPVRGAANACLHCGHGGHTEHMRIWFERYDVCATGCGCQCLSISSKLCNL</sequence>
<reference evidence="6" key="2">
    <citation type="submission" date="2010-05" db="EMBL/GenBank/DDBJ databases">
        <authorList>
            <person name="Almeida L.G."/>
            <person name="Nicolas M.F."/>
            <person name="Souza R.C."/>
            <person name="Vasconcelos A.T.R."/>
        </authorList>
    </citation>
    <scope>NUCLEOTIDE SEQUENCE</scope>
</reference>
<dbReference type="InterPro" id="IPR006575">
    <property type="entry name" value="RWD_dom"/>
</dbReference>
<dbReference type="PROSITE" id="PS50082">
    <property type="entry name" value="WD_REPEATS_2"/>
    <property type="match status" value="3"/>
</dbReference>
<evidence type="ECO:0000256" key="1">
    <source>
        <dbReference type="ARBA" id="ARBA00022574"/>
    </source>
</evidence>
<dbReference type="HOGENOM" id="CLU_009370_0_0_1"/>
<dbReference type="Proteomes" id="UP000000673">
    <property type="component" value="Unassembled WGS sequence"/>
</dbReference>
<dbReference type="STRING" id="43151.W5J5S2"/>
<dbReference type="Gene3D" id="2.130.10.10">
    <property type="entry name" value="YVTN repeat-like/Quinoprotein amine dehydrogenase"/>
    <property type="match status" value="2"/>
</dbReference>
<dbReference type="GO" id="GO:0035859">
    <property type="term" value="C:Seh1-associated complex"/>
    <property type="evidence" value="ECO:0007669"/>
    <property type="project" value="TreeGrafter"/>
</dbReference>
<dbReference type="FunCoup" id="W5J5S2">
    <property type="interactions" value="708"/>
</dbReference>
<dbReference type="GO" id="GO:0034198">
    <property type="term" value="P:cellular response to amino acid starvation"/>
    <property type="evidence" value="ECO:0007669"/>
    <property type="project" value="TreeGrafter"/>
</dbReference>
<dbReference type="GO" id="GO:0005774">
    <property type="term" value="C:vacuolar membrane"/>
    <property type="evidence" value="ECO:0007669"/>
    <property type="project" value="TreeGrafter"/>
</dbReference>
<dbReference type="GO" id="GO:1904263">
    <property type="term" value="P:positive regulation of TORC1 signaling"/>
    <property type="evidence" value="ECO:0007669"/>
    <property type="project" value="TreeGrafter"/>
</dbReference>
<dbReference type="AlphaFoldDB" id="W5J5S2"/>
<evidence type="ECO:0000256" key="2">
    <source>
        <dbReference type="ARBA" id="ARBA00022737"/>
    </source>
</evidence>
<dbReference type="PANTHER" id="PTHR46170:SF1">
    <property type="entry name" value="GATOR COMPLEX PROTEIN WDR59"/>
    <property type="match status" value="1"/>
</dbReference>
<evidence type="ECO:0000259" key="5">
    <source>
        <dbReference type="PROSITE" id="PS50908"/>
    </source>
</evidence>
<keyword evidence="2" id="KW-0677">Repeat</keyword>
<dbReference type="VEuPathDB" id="VectorBase:ADAC010202"/>
<dbReference type="eggNOG" id="KOG0309">
    <property type="taxonomic scope" value="Eukaryota"/>
</dbReference>
<dbReference type="EMBL" id="ADMH02002157">
    <property type="protein sequence ID" value="ETN58215.1"/>
    <property type="molecule type" value="Genomic_DNA"/>
</dbReference>
<keyword evidence="1 4" id="KW-0853">WD repeat</keyword>
<dbReference type="PROSITE" id="PS00678">
    <property type="entry name" value="WD_REPEATS_1"/>
    <property type="match status" value="1"/>
</dbReference>
<dbReference type="Pfam" id="PF00400">
    <property type="entry name" value="WD40"/>
    <property type="match status" value="2"/>
</dbReference>
<dbReference type="GO" id="GO:0035591">
    <property type="term" value="F:signaling adaptor activity"/>
    <property type="evidence" value="ECO:0007669"/>
    <property type="project" value="TreeGrafter"/>
</dbReference>
<feature type="repeat" description="WD" evidence="4">
    <location>
        <begin position="144"/>
        <end position="186"/>
    </location>
</feature>
<dbReference type="InterPro" id="IPR001680">
    <property type="entry name" value="WD40_rpt"/>
</dbReference>
<keyword evidence="8" id="KW-1185">Reference proteome</keyword>
<dbReference type="InterPro" id="IPR049567">
    <property type="entry name" value="WDR59-like"/>
</dbReference>
<dbReference type="PROSITE" id="PS50908">
    <property type="entry name" value="RWD"/>
    <property type="match status" value="1"/>
</dbReference>
<evidence type="ECO:0000313" key="6">
    <source>
        <dbReference type="EMBL" id="ETN58215.1"/>
    </source>
</evidence>
<feature type="repeat" description="WD" evidence="4">
    <location>
        <begin position="324"/>
        <end position="361"/>
    </location>
</feature>
<evidence type="ECO:0000256" key="3">
    <source>
        <dbReference type="ARBA" id="ARBA00038452"/>
    </source>
</evidence>
<accession>W5J5S2</accession>
<proteinExistence type="inferred from homology"/>
<dbReference type="InterPro" id="IPR019775">
    <property type="entry name" value="WD40_repeat_CS"/>
</dbReference>
<name>W5J5S2_ANODA</name>
<dbReference type="InterPro" id="IPR049566">
    <property type="entry name" value="WDR59_RTC1-like_RING_Znf"/>
</dbReference>
<dbReference type="EnsemblMetazoa" id="ADAC010202-RA">
    <property type="protein sequence ID" value="ADAC010202-PA"/>
    <property type="gene ID" value="ADAC010202"/>
</dbReference>
<evidence type="ECO:0000256" key="4">
    <source>
        <dbReference type="PROSITE-ProRule" id="PRU00221"/>
    </source>
</evidence>
<dbReference type="SMART" id="SM00320">
    <property type="entry name" value="WD40"/>
    <property type="match status" value="4"/>
</dbReference>
<organism evidence="6">
    <name type="scientific">Anopheles darlingi</name>
    <name type="common">Mosquito</name>
    <dbReference type="NCBI Taxonomy" id="43151"/>
    <lineage>
        <taxon>Eukaryota</taxon>
        <taxon>Metazoa</taxon>
        <taxon>Ecdysozoa</taxon>
        <taxon>Arthropoda</taxon>
        <taxon>Hexapoda</taxon>
        <taxon>Insecta</taxon>
        <taxon>Pterygota</taxon>
        <taxon>Neoptera</taxon>
        <taxon>Endopterygota</taxon>
        <taxon>Diptera</taxon>
        <taxon>Nematocera</taxon>
        <taxon>Culicoidea</taxon>
        <taxon>Culicidae</taxon>
        <taxon>Anophelinae</taxon>
        <taxon>Anopheles</taxon>
    </lineage>
</organism>
<dbReference type="OMA" id="HRRETCL"/>
<dbReference type="VEuPathDB" id="VectorBase:ADAR2_003299"/>
<dbReference type="InterPro" id="IPR015943">
    <property type="entry name" value="WD40/YVTN_repeat-like_dom_sf"/>
</dbReference>
<feature type="repeat" description="WD" evidence="4">
    <location>
        <begin position="232"/>
        <end position="274"/>
    </location>
</feature>
<evidence type="ECO:0000313" key="7">
    <source>
        <dbReference type="EnsemblMetazoa" id="ADAC010202-PA"/>
    </source>
</evidence>
<protein>
    <submittedName>
        <fullName evidence="6">WD repeat protein 59</fullName>
    </submittedName>
</protein>
<reference evidence="6 8" key="1">
    <citation type="journal article" date="2010" name="BMC Genomics">
        <title>Combination of measures distinguishes pre-miRNAs from other stem-loops in the genome of the newly sequenced Anopheles darlingi.</title>
        <authorList>
            <person name="Mendes N.D."/>
            <person name="Freitas A.T."/>
            <person name="Vasconcelos A.T."/>
            <person name="Sagot M.F."/>
        </authorList>
    </citation>
    <scope>NUCLEOTIDE SEQUENCE</scope>
</reference>
<feature type="domain" description="RWD" evidence="5">
    <location>
        <begin position="422"/>
        <end position="525"/>
    </location>
</feature>
<dbReference type="SUPFAM" id="SSF50978">
    <property type="entry name" value="WD40 repeat-like"/>
    <property type="match status" value="1"/>
</dbReference>
<gene>
    <name evidence="6" type="ORF">AND_010202</name>
</gene>
<comment type="similarity">
    <text evidence="3">Belongs to the WD repeat WDR59 family.</text>
</comment>
<dbReference type="Pfam" id="PF17120">
    <property type="entry name" value="zf-RING_16"/>
    <property type="match status" value="1"/>
</dbReference>
<reference evidence="7" key="4">
    <citation type="submission" date="2015-06" db="UniProtKB">
        <authorList>
            <consortium name="EnsemblMetazoa"/>
        </authorList>
    </citation>
    <scope>IDENTIFICATION</scope>
</reference>
<dbReference type="PANTHER" id="PTHR46170">
    <property type="entry name" value="GATOR COMPLEX PROTEIN WDR59"/>
    <property type="match status" value="1"/>
</dbReference>
<dbReference type="InterPro" id="IPR036322">
    <property type="entry name" value="WD40_repeat_dom_sf"/>
</dbReference>